<name>A0AAT9FGE7_9BACT</name>
<evidence type="ECO:0008006" key="3">
    <source>
        <dbReference type="Google" id="ProtNLM"/>
    </source>
</evidence>
<sequence>MKSCLSLLIALIILLVFIGTAGLLWYGSSSTEFSKGPEAETLGR</sequence>
<keyword evidence="1" id="KW-0812">Transmembrane</keyword>
<evidence type="ECO:0000313" key="2">
    <source>
        <dbReference type="EMBL" id="BDS05053.1"/>
    </source>
</evidence>
<gene>
    <name evidence="2" type="ORF">NT6N_00930</name>
</gene>
<accession>A0AAT9FGE7</accession>
<protein>
    <recommendedName>
        <fullName evidence="3">Cbb3-type cytochrome oxidase assembly protein CcoS</fullName>
    </recommendedName>
</protein>
<proteinExistence type="predicted"/>
<dbReference type="EMBL" id="AP026866">
    <property type="protein sequence ID" value="BDS05053.1"/>
    <property type="molecule type" value="Genomic_DNA"/>
</dbReference>
<dbReference type="AlphaFoldDB" id="A0AAT9FGE7"/>
<keyword evidence="1" id="KW-1133">Transmembrane helix</keyword>
<reference evidence="2" key="1">
    <citation type="submission" date="2024-07" db="EMBL/GenBank/DDBJ databases">
        <title>Complete genome sequence of Verrucomicrobiaceae bacterium NT6N.</title>
        <authorList>
            <person name="Huang C."/>
            <person name="Takami H."/>
            <person name="Hamasaki K."/>
        </authorList>
    </citation>
    <scope>NUCLEOTIDE SEQUENCE</scope>
    <source>
        <strain evidence="2">NT6N</strain>
    </source>
</reference>
<dbReference type="KEGG" id="osu:NT6N_00930"/>
<feature type="transmembrane region" description="Helical" evidence="1">
    <location>
        <begin position="7"/>
        <end position="27"/>
    </location>
</feature>
<organism evidence="2">
    <name type="scientific">Oceaniferula spumae</name>
    <dbReference type="NCBI Taxonomy" id="2979115"/>
    <lineage>
        <taxon>Bacteria</taxon>
        <taxon>Pseudomonadati</taxon>
        <taxon>Verrucomicrobiota</taxon>
        <taxon>Verrucomicrobiia</taxon>
        <taxon>Verrucomicrobiales</taxon>
        <taxon>Verrucomicrobiaceae</taxon>
        <taxon>Oceaniferula</taxon>
    </lineage>
</organism>
<evidence type="ECO:0000256" key="1">
    <source>
        <dbReference type="SAM" id="Phobius"/>
    </source>
</evidence>
<keyword evidence="1" id="KW-0472">Membrane</keyword>